<evidence type="ECO:0000313" key="5">
    <source>
        <dbReference type="Proteomes" id="UP000326953"/>
    </source>
</evidence>
<name>A0A5E6PQW5_PSEFL</name>
<dbReference type="Pfam" id="PF00535">
    <property type="entry name" value="Glycos_transf_2"/>
    <property type="match status" value="1"/>
</dbReference>
<dbReference type="CDD" id="cd04186">
    <property type="entry name" value="GT_2_like_c"/>
    <property type="match status" value="1"/>
</dbReference>
<dbReference type="EMBL" id="CABVHK010000001">
    <property type="protein sequence ID" value="VVM43435.1"/>
    <property type="molecule type" value="Genomic_DNA"/>
</dbReference>
<accession>A0A5E6PQW5</accession>
<evidence type="ECO:0000256" key="1">
    <source>
        <dbReference type="ARBA" id="ARBA00022519"/>
    </source>
</evidence>
<reference evidence="4 5" key="1">
    <citation type="submission" date="2019-09" db="EMBL/GenBank/DDBJ databases">
        <authorList>
            <person name="Chandra G."/>
            <person name="Truman W A."/>
        </authorList>
    </citation>
    <scope>NUCLEOTIDE SEQUENCE [LARGE SCALE GENOMIC DNA]</scope>
    <source>
        <strain evidence="4">PS662</strain>
    </source>
</reference>
<keyword evidence="1" id="KW-0997">Cell inner membrane</keyword>
<organism evidence="4 5">
    <name type="scientific">Pseudomonas fluorescens</name>
    <dbReference type="NCBI Taxonomy" id="294"/>
    <lineage>
        <taxon>Bacteria</taxon>
        <taxon>Pseudomonadati</taxon>
        <taxon>Pseudomonadota</taxon>
        <taxon>Gammaproteobacteria</taxon>
        <taxon>Pseudomonadales</taxon>
        <taxon>Pseudomonadaceae</taxon>
        <taxon>Pseudomonas</taxon>
    </lineage>
</organism>
<keyword evidence="2" id="KW-1133">Transmembrane helix</keyword>
<proteinExistence type="predicted"/>
<dbReference type="Proteomes" id="UP000326953">
    <property type="component" value="Unassembled WGS sequence"/>
</dbReference>
<protein>
    <recommendedName>
        <fullName evidence="3">Glycosyltransferase 2-like domain-containing protein</fullName>
    </recommendedName>
</protein>
<dbReference type="PANTHER" id="PTHR43179:SF7">
    <property type="entry name" value="RHAMNOSYLTRANSFERASE WBBL"/>
    <property type="match status" value="1"/>
</dbReference>
<evidence type="ECO:0000256" key="2">
    <source>
        <dbReference type="SAM" id="Phobius"/>
    </source>
</evidence>
<keyword evidence="1" id="KW-1003">Cell membrane</keyword>
<keyword evidence="2" id="KW-0812">Transmembrane</keyword>
<evidence type="ECO:0000313" key="4">
    <source>
        <dbReference type="EMBL" id="VVM43435.1"/>
    </source>
</evidence>
<dbReference type="SUPFAM" id="SSF53448">
    <property type="entry name" value="Nucleotide-diphospho-sugar transferases"/>
    <property type="match status" value="1"/>
</dbReference>
<sequence>MVSAPLDVLVVNYNTAGLLQPMFNALRQPGGADQARYLVVDNASADNSLECLATVCPDALLLANDSNVGFGRANNQLVEHLQGKYALLLNTDAFVAADTLNKTLDFMEANPDCGVLGVRLVGREGDLQPSCRFFPTPLNVFLSRTGLERFFPAVKRVDDMEWDHASVRECDWVPGCYYLIRREVIDKVGLFDPRYFLYYEEVDHCKRVKQAGWKVVFYPHTTVVHIGGESAKSVDELNMASRQIPRLQIESELLYFRKHHGVAGLAWHMLLVCLGDLILALKALLKGRGRAAIRACWEHARVTWALLRDTKFASQPTR</sequence>
<dbReference type="InterPro" id="IPR001173">
    <property type="entry name" value="Glyco_trans_2-like"/>
</dbReference>
<dbReference type="OrthoDB" id="9771846at2"/>
<dbReference type="PANTHER" id="PTHR43179">
    <property type="entry name" value="RHAMNOSYLTRANSFERASE WBBL"/>
    <property type="match status" value="1"/>
</dbReference>
<keyword evidence="2" id="KW-0472">Membrane</keyword>
<feature type="transmembrane region" description="Helical" evidence="2">
    <location>
        <begin position="265"/>
        <end position="285"/>
    </location>
</feature>
<evidence type="ECO:0000259" key="3">
    <source>
        <dbReference type="Pfam" id="PF00535"/>
    </source>
</evidence>
<dbReference type="InterPro" id="IPR029044">
    <property type="entry name" value="Nucleotide-diphossugar_trans"/>
</dbReference>
<feature type="domain" description="Glycosyltransferase 2-like" evidence="3">
    <location>
        <begin position="8"/>
        <end position="125"/>
    </location>
</feature>
<dbReference type="AlphaFoldDB" id="A0A5E6PQW5"/>
<dbReference type="Gene3D" id="3.90.550.10">
    <property type="entry name" value="Spore Coat Polysaccharide Biosynthesis Protein SpsA, Chain A"/>
    <property type="match status" value="1"/>
</dbReference>
<gene>
    <name evidence="4" type="ORF">PS662_00417</name>
</gene>
<dbReference type="RefSeq" id="WP_150709402.1">
    <property type="nucleotide sequence ID" value="NZ_CABVHK010000001.1"/>
</dbReference>